<dbReference type="Proteomes" id="UP000638353">
    <property type="component" value="Unassembled WGS sequence"/>
</dbReference>
<accession>A0A919CCV1</accession>
<dbReference type="EMBL" id="BMVC01000013">
    <property type="protein sequence ID" value="GHD07251.1"/>
    <property type="molecule type" value="Genomic_DNA"/>
</dbReference>
<feature type="chain" id="PRO_5037940016" description="Septum formation-related domain-containing protein" evidence="2">
    <location>
        <begin position="37"/>
        <end position="308"/>
    </location>
</feature>
<evidence type="ECO:0000256" key="1">
    <source>
        <dbReference type="SAM" id="MobiDB-lite"/>
    </source>
</evidence>
<evidence type="ECO:0000256" key="2">
    <source>
        <dbReference type="SAM" id="SignalP"/>
    </source>
</evidence>
<feature type="compositionally biased region" description="Basic and acidic residues" evidence="1">
    <location>
        <begin position="292"/>
        <end position="302"/>
    </location>
</feature>
<dbReference type="AlphaFoldDB" id="A0A919CCV1"/>
<organism evidence="4 5">
    <name type="scientific">Streptomyces finlayi</name>
    <dbReference type="NCBI Taxonomy" id="67296"/>
    <lineage>
        <taxon>Bacteria</taxon>
        <taxon>Bacillati</taxon>
        <taxon>Actinomycetota</taxon>
        <taxon>Actinomycetes</taxon>
        <taxon>Kitasatosporales</taxon>
        <taxon>Streptomycetaceae</taxon>
        <taxon>Streptomyces</taxon>
    </lineage>
</organism>
<proteinExistence type="predicted"/>
<evidence type="ECO:0000259" key="3">
    <source>
        <dbReference type="Pfam" id="PF13845"/>
    </source>
</evidence>
<evidence type="ECO:0000313" key="4">
    <source>
        <dbReference type="EMBL" id="GHD07251.1"/>
    </source>
</evidence>
<sequence length="308" mass="33314">MTLTLPKRRHRRAGLTALRAALAVAALLGATSCTPAFTVGQGPLATDWRDGTCHRLTSAFDAGLEVVSESAPSVGCNTPHNTETLSIKTLRGPVAAYKDRPSPFLMATSMGPLCPVKELADHLGARIDQPFYGIHVTAFGPTRKEWSEGVRTVRCDAVMEHEKGKEFQSFMLSRPFKDILRSTSGTRFRLCRTTVGKDLRNVGCDKPHQAESAGFNPPTKGLISPKERCAKTVRAYMGGRELPARYALLPDPEIAHSEQPVHCWVGQADKSELRTGSLYAPKDSAKAAPDGAAKKDRTKDRTTTGGSS</sequence>
<dbReference type="PROSITE" id="PS51257">
    <property type="entry name" value="PROKAR_LIPOPROTEIN"/>
    <property type="match status" value="1"/>
</dbReference>
<dbReference type="InterPro" id="IPR026004">
    <property type="entry name" value="Septum_form"/>
</dbReference>
<feature type="domain" description="Septum formation-related" evidence="3">
    <location>
        <begin position="67"/>
        <end position="215"/>
    </location>
</feature>
<feature type="region of interest" description="Disordered" evidence="1">
    <location>
        <begin position="275"/>
        <end position="308"/>
    </location>
</feature>
<comment type="caution">
    <text evidence="4">The sequence shown here is derived from an EMBL/GenBank/DDBJ whole genome shotgun (WGS) entry which is preliminary data.</text>
</comment>
<dbReference type="RefSeq" id="WP_189821972.1">
    <property type="nucleotide sequence ID" value="NZ_BMVC01000013.1"/>
</dbReference>
<reference evidence="4" key="1">
    <citation type="journal article" date="2014" name="Int. J. Syst. Evol. Microbiol.">
        <title>Complete genome sequence of Corynebacterium casei LMG S-19264T (=DSM 44701T), isolated from a smear-ripened cheese.</title>
        <authorList>
            <consortium name="US DOE Joint Genome Institute (JGI-PGF)"/>
            <person name="Walter F."/>
            <person name="Albersmeier A."/>
            <person name="Kalinowski J."/>
            <person name="Ruckert C."/>
        </authorList>
    </citation>
    <scope>NUCLEOTIDE SEQUENCE</scope>
    <source>
        <strain evidence="4">JCM 4637</strain>
    </source>
</reference>
<dbReference type="Pfam" id="PF13845">
    <property type="entry name" value="Septum_form"/>
    <property type="match status" value="1"/>
</dbReference>
<protein>
    <recommendedName>
        <fullName evidence="3">Septum formation-related domain-containing protein</fullName>
    </recommendedName>
</protein>
<feature type="signal peptide" evidence="2">
    <location>
        <begin position="1"/>
        <end position="36"/>
    </location>
</feature>
<feature type="compositionally biased region" description="Low complexity" evidence="1">
    <location>
        <begin position="280"/>
        <end position="291"/>
    </location>
</feature>
<keyword evidence="2" id="KW-0732">Signal</keyword>
<name>A0A919CCV1_9ACTN</name>
<evidence type="ECO:0000313" key="5">
    <source>
        <dbReference type="Proteomes" id="UP000638353"/>
    </source>
</evidence>
<reference evidence="4" key="2">
    <citation type="submission" date="2020-09" db="EMBL/GenBank/DDBJ databases">
        <authorList>
            <person name="Sun Q."/>
            <person name="Ohkuma M."/>
        </authorList>
    </citation>
    <scope>NUCLEOTIDE SEQUENCE</scope>
    <source>
        <strain evidence="4">JCM 4637</strain>
    </source>
</reference>
<gene>
    <name evidence="4" type="ORF">GCM10010334_59610</name>
</gene>